<dbReference type="GO" id="GO:0016709">
    <property type="term" value="F:oxidoreductase activity, acting on paired donors, with incorporation or reduction of molecular oxygen, NAD(P)H as one donor, and incorporation of one atom of oxygen"/>
    <property type="evidence" value="ECO:0007669"/>
    <property type="project" value="UniProtKB-ARBA"/>
</dbReference>
<evidence type="ECO:0000259" key="5">
    <source>
        <dbReference type="Pfam" id="PF01494"/>
    </source>
</evidence>
<comment type="caution">
    <text evidence="6">The sequence shown here is derived from an EMBL/GenBank/DDBJ whole genome shotgun (WGS) entry which is preliminary data.</text>
</comment>
<evidence type="ECO:0000313" key="7">
    <source>
        <dbReference type="Proteomes" id="UP000092993"/>
    </source>
</evidence>
<comment type="cofactor">
    <cofactor evidence="1">
        <name>FAD</name>
        <dbReference type="ChEBI" id="CHEBI:57692"/>
    </cofactor>
</comment>
<sequence length="87" mass="9441">MCSDELPVLIAGAGPAGLVAALSLLKNGVKVRVIAKEHEHRLGQRGAGIQPRTLEYYNLLGVLPDVLAHSIPVMRMRMYKLPGELNL</sequence>
<evidence type="ECO:0000256" key="2">
    <source>
        <dbReference type="ARBA" id="ARBA00022630"/>
    </source>
</evidence>
<name>A0A1C7LZG1_GRIFR</name>
<evidence type="ECO:0000313" key="6">
    <source>
        <dbReference type="EMBL" id="OBZ69547.1"/>
    </source>
</evidence>
<keyword evidence="3" id="KW-0274">FAD</keyword>
<dbReference type="GO" id="GO:0071949">
    <property type="term" value="F:FAD binding"/>
    <property type="evidence" value="ECO:0007669"/>
    <property type="project" value="InterPro"/>
</dbReference>
<dbReference type="InterPro" id="IPR036188">
    <property type="entry name" value="FAD/NAD-bd_sf"/>
</dbReference>
<dbReference type="InterPro" id="IPR002938">
    <property type="entry name" value="FAD-bd"/>
</dbReference>
<evidence type="ECO:0000256" key="3">
    <source>
        <dbReference type="ARBA" id="ARBA00022827"/>
    </source>
</evidence>
<feature type="domain" description="FAD-binding" evidence="5">
    <location>
        <begin position="6"/>
        <end position="75"/>
    </location>
</feature>
<evidence type="ECO:0000256" key="4">
    <source>
        <dbReference type="ARBA" id="ARBA00023002"/>
    </source>
</evidence>
<organism evidence="6 7">
    <name type="scientific">Grifola frondosa</name>
    <name type="common">Maitake</name>
    <name type="synonym">Polyporus frondosus</name>
    <dbReference type="NCBI Taxonomy" id="5627"/>
    <lineage>
        <taxon>Eukaryota</taxon>
        <taxon>Fungi</taxon>
        <taxon>Dikarya</taxon>
        <taxon>Basidiomycota</taxon>
        <taxon>Agaricomycotina</taxon>
        <taxon>Agaricomycetes</taxon>
        <taxon>Polyporales</taxon>
        <taxon>Grifolaceae</taxon>
        <taxon>Grifola</taxon>
    </lineage>
</organism>
<dbReference type="AlphaFoldDB" id="A0A1C7LZG1"/>
<keyword evidence="2" id="KW-0285">Flavoprotein</keyword>
<dbReference type="PANTHER" id="PTHR43004:SF19">
    <property type="entry name" value="BINDING MONOOXYGENASE, PUTATIVE (JCVI)-RELATED"/>
    <property type="match status" value="1"/>
</dbReference>
<dbReference type="EMBL" id="LUGG01000015">
    <property type="protein sequence ID" value="OBZ69547.1"/>
    <property type="molecule type" value="Genomic_DNA"/>
</dbReference>
<keyword evidence="7" id="KW-1185">Reference proteome</keyword>
<dbReference type="OMA" id="MCSDELP"/>
<dbReference type="Pfam" id="PF01494">
    <property type="entry name" value="FAD_binding_3"/>
    <property type="match status" value="1"/>
</dbReference>
<reference evidence="6 7" key="1">
    <citation type="submission" date="2016-03" db="EMBL/GenBank/DDBJ databases">
        <title>Whole genome sequencing of Grifola frondosa 9006-11.</title>
        <authorList>
            <person name="Min B."/>
            <person name="Park H."/>
            <person name="Kim J.-G."/>
            <person name="Cho H."/>
            <person name="Oh Y.-L."/>
            <person name="Kong W.-S."/>
            <person name="Choi I.-G."/>
        </authorList>
    </citation>
    <scope>NUCLEOTIDE SEQUENCE [LARGE SCALE GENOMIC DNA]</scope>
    <source>
        <strain evidence="6 7">9006-11</strain>
    </source>
</reference>
<keyword evidence="4" id="KW-0560">Oxidoreductase</keyword>
<accession>A0A1C7LZG1</accession>
<dbReference type="Proteomes" id="UP000092993">
    <property type="component" value="Unassembled WGS sequence"/>
</dbReference>
<dbReference type="InterPro" id="IPR050641">
    <property type="entry name" value="RIFMO-like"/>
</dbReference>
<gene>
    <name evidence="6" type="ORF">A0H81_10283</name>
</gene>
<proteinExistence type="predicted"/>
<dbReference type="Gene3D" id="3.50.50.60">
    <property type="entry name" value="FAD/NAD(P)-binding domain"/>
    <property type="match status" value="1"/>
</dbReference>
<dbReference type="PANTHER" id="PTHR43004">
    <property type="entry name" value="TRK SYSTEM POTASSIUM UPTAKE PROTEIN"/>
    <property type="match status" value="1"/>
</dbReference>
<protein>
    <recommendedName>
        <fullName evidence="5">FAD-binding domain-containing protein</fullName>
    </recommendedName>
</protein>
<dbReference type="OrthoDB" id="2690153at2759"/>
<evidence type="ECO:0000256" key="1">
    <source>
        <dbReference type="ARBA" id="ARBA00001974"/>
    </source>
</evidence>
<dbReference type="SUPFAM" id="SSF51905">
    <property type="entry name" value="FAD/NAD(P)-binding domain"/>
    <property type="match status" value="1"/>
</dbReference>